<reference evidence="2 3" key="1">
    <citation type="submission" date="2018-02" db="EMBL/GenBank/DDBJ databases">
        <title>Genomic Encyclopedia of Archaeal and Bacterial Type Strains, Phase II (KMG-II): from individual species to whole genera.</title>
        <authorList>
            <person name="Goeker M."/>
        </authorList>
    </citation>
    <scope>NUCLEOTIDE SEQUENCE [LARGE SCALE GENOMIC DNA]</scope>
    <source>
        <strain evidence="2 3">DSM 3808</strain>
    </source>
</reference>
<keyword evidence="3" id="KW-1185">Reference proteome</keyword>
<evidence type="ECO:0000313" key="2">
    <source>
        <dbReference type="EMBL" id="PPK78736.1"/>
    </source>
</evidence>
<dbReference type="InterPro" id="IPR029044">
    <property type="entry name" value="Nucleotide-diphossugar_trans"/>
</dbReference>
<evidence type="ECO:0000313" key="3">
    <source>
        <dbReference type="Proteomes" id="UP000237749"/>
    </source>
</evidence>
<dbReference type="SUPFAM" id="SSF53448">
    <property type="entry name" value="Nucleotide-diphospho-sugar transferases"/>
    <property type="match status" value="1"/>
</dbReference>
<dbReference type="RefSeq" id="WP_104438815.1">
    <property type="nucleotide sequence ID" value="NZ_PTJA01000013.1"/>
</dbReference>
<evidence type="ECO:0000259" key="1">
    <source>
        <dbReference type="Pfam" id="PF00535"/>
    </source>
</evidence>
<organism evidence="2 3">
    <name type="scientific">Lacrimispora xylanisolvens</name>
    <dbReference type="NCBI Taxonomy" id="384636"/>
    <lineage>
        <taxon>Bacteria</taxon>
        <taxon>Bacillati</taxon>
        <taxon>Bacillota</taxon>
        <taxon>Clostridia</taxon>
        <taxon>Lachnospirales</taxon>
        <taxon>Lachnospiraceae</taxon>
        <taxon>Lacrimispora</taxon>
    </lineage>
</organism>
<dbReference type="InterPro" id="IPR011990">
    <property type="entry name" value="TPR-like_helical_dom_sf"/>
</dbReference>
<sequence length="370" mass="43150">MSGLKICVYAICKNEASFVDSWMDSMNEADLIVVTDTGSEDDTVEKLKERGAIVYVDIVKPWRFDVARNISLDHVPEDVDVCVCTDLDERFEPGWRKRLEEAWVNHKNVNKGAVAKTGRYLYNWSLKPDGTPDIQFNYFKVHQRKDFRWKCPVHEFIQYCGKAPLETIYIDGMVLSHYPDPTKSRGSYLPLLELAVAEAPGDERMRYYLGREYMYKSRWLESIKTLKEYLLLPTATWCDERCAAMRWIARSYYRLGKIKEAYQWYFKAIAEVPGMRDSYVEFAKICYELSDWPMAYYLTLEALKIKEKSRTFVNMGYSWDYTPDDLCAIAAYRLGLLSESRDHAKAALLFAPDNERLKSNLKLIQAAIKE</sequence>
<dbReference type="InterPro" id="IPR001173">
    <property type="entry name" value="Glyco_trans_2-like"/>
</dbReference>
<dbReference type="EMBL" id="PTJA01000013">
    <property type="protein sequence ID" value="PPK78736.1"/>
    <property type="molecule type" value="Genomic_DNA"/>
</dbReference>
<dbReference type="AlphaFoldDB" id="A0A2S6HMZ6"/>
<dbReference type="OrthoDB" id="9815923at2"/>
<dbReference type="Gene3D" id="1.25.40.10">
    <property type="entry name" value="Tetratricopeptide repeat domain"/>
    <property type="match status" value="2"/>
</dbReference>
<protein>
    <submittedName>
        <fullName evidence="2">Glycosyltransferase involved in cell wall biosynthesis</fullName>
    </submittedName>
</protein>
<comment type="caution">
    <text evidence="2">The sequence shown here is derived from an EMBL/GenBank/DDBJ whole genome shotgun (WGS) entry which is preliminary data.</text>
</comment>
<dbReference type="Gene3D" id="3.90.550.10">
    <property type="entry name" value="Spore Coat Polysaccharide Biosynthesis Protein SpsA, Chain A"/>
    <property type="match status" value="1"/>
</dbReference>
<name>A0A2S6HMZ6_9FIRM</name>
<dbReference type="Proteomes" id="UP000237749">
    <property type="component" value="Unassembled WGS sequence"/>
</dbReference>
<accession>A0A2S6HMZ6</accession>
<gene>
    <name evidence="2" type="ORF">BXY41_11366</name>
</gene>
<dbReference type="GO" id="GO:0016740">
    <property type="term" value="F:transferase activity"/>
    <property type="evidence" value="ECO:0007669"/>
    <property type="project" value="UniProtKB-KW"/>
</dbReference>
<dbReference type="Pfam" id="PF00535">
    <property type="entry name" value="Glycos_transf_2"/>
    <property type="match status" value="1"/>
</dbReference>
<feature type="domain" description="Glycosyltransferase 2-like" evidence="1">
    <location>
        <begin position="10"/>
        <end position="157"/>
    </location>
</feature>
<proteinExistence type="predicted"/>
<keyword evidence="2" id="KW-0808">Transferase</keyword>
<dbReference type="SUPFAM" id="SSF48452">
    <property type="entry name" value="TPR-like"/>
    <property type="match status" value="1"/>
</dbReference>